<dbReference type="STRING" id="137246.A0A401T8Z3"/>
<dbReference type="AlphaFoldDB" id="A0A401T8Z3"/>
<evidence type="ECO:0000256" key="3">
    <source>
        <dbReference type="RuleBase" id="RU004019"/>
    </source>
</evidence>
<keyword evidence="3" id="KW-0539">Nucleus</keyword>
<feature type="non-terminal residue" evidence="5">
    <location>
        <position position="1"/>
    </location>
</feature>
<dbReference type="PRINTS" id="PR00454">
    <property type="entry name" value="ETSDOMAIN"/>
</dbReference>
<sequence>LAYPDWAYKPDSSPGSRQVQLWHFILDLLRKEEYREVIAWQGDYGEFVIKDPDEVARLWGMRKCKPQMNYDKLSRALR</sequence>
<keyword evidence="2 3" id="KW-0238">DNA-binding</keyword>
<dbReference type="GO" id="GO:0005634">
    <property type="term" value="C:nucleus"/>
    <property type="evidence" value="ECO:0007669"/>
    <property type="project" value="UniProtKB-SubCell"/>
</dbReference>
<reference evidence="5 6" key="1">
    <citation type="journal article" date="2018" name="Nat. Ecol. Evol.">
        <title>Shark genomes provide insights into elasmobranch evolution and the origin of vertebrates.</title>
        <authorList>
            <person name="Hara Y"/>
            <person name="Yamaguchi K"/>
            <person name="Onimaru K"/>
            <person name="Kadota M"/>
            <person name="Koyanagi M"/>
            <person name="Keeley SD"/>
            <person name="Tatsumi K"/>
            <person name="Tanaka K"/>
            <person name="Motone F"/>
            <person name="Kageyama Y"/>
            <person name="Nozu R"/>
            <person name="Adachi N"/>
            <person name="Nishimura O"/>
            <person name="Nakagawa R"/>
            <person name="Tanegashima C"/>
            <person name="Kiyatake I"/>
            <person name="Matsumoto R"/>
            <person name="Murakumo K"/>
            <person name="Nishida K"/>
            <person name="Terakita A"/>
            <person name="Kuratani S"/>
            <person name="Sato K"/>
            <person name="Hyodo S Kuraku.S."/>
        </authorList>
    </citation>
    <scope>NUCLEOTIDE SEQUENCE [LARGE SCALE GENOMIC DNA]</scope>
</reference>
<proteinExistence type="inferred from homology"/>
<evidence type="ECO:0000256" key="2">
    <source>
        <dbReference type="ARBA" id="ARBA00023125"/>
    </source>
</evidence>
<dbReference type="FunFam" id="1.10.10.10:FF:001171">
    <property type="entry name" value="ETS translocation variant 3 isoform X1"/>
    <property type="match status" value="1"/>
</dbReference>
<evidence type="ECO:0000259" key="4">
    <source>
        <dbReference type="PROSITE" id="PS50061"/>
    </source>
</evidence>
<dbReference type="Pfam" id="PF00178">
    <property type="entry name" value="Ets"/>
    <property type="match status" value="1"/>
</dbReference>
<dbReference type="GO" id="GO:0043565">
    <property type="term" value="F:sequence-specific DNA binding"/>
    <property type="evidence" value="ECO:0007669"/>
    <property type="project" value="InterPro"/>
</dbReference>
<dbReference type="PROSITE" id="PS00345">
    <property type="entry name" value="ETS_DOMAIN_1"/>
    <property type="match status" value="1"/>
</dbReference>
<dbReference type="InterPro" id="IPR046328">
    <property type="entry name" value="ETS_fam"/>
</dbReference>
<dbReference type="GO" id="GO:0000981">
    <property type="term" value="F:DNA-binding transcription factor activity, RNA polymerase II-specific"/>
    <property type="evidence" value="ECO:0007669"/>
    <property type="project" value="TreeGrafter"/>
</dbReference>
<dbReference type="SUPFAM" id="SSF46785">
    <property type="entry name" value="Winged helix' DNA-binding domain"/>
    <property type="match status" value="1"/>
</dbReference>
<organism evidence="5 6">
    <name type="scientific">Chiloscyllium punctatum</name>
    <name type="common">Brownbanded bambooshark</name>
    <name type="synonym">Hemiscyllium punctatum</name>
    <dbReference type="NCBI Taxonomy" id="137246"/>
    <lineage>
        <taxon>Eukaryota</taxon>
        <taxon>Metazoa</taxon>
        <taxon>Chordata</taxon>
        <taxon>Craniata</taxon>
        <taxon>Vertebrata</taxon>
        <taxon>Chondrichthyes</taxon>
        <taxon>Elasmobranchii</taxon>
        <taxon>Galeomorphii</taxon>
        <taxon>Galeoidea</taxon>
        <taxon>Orectolobiformes</taxon>
        <taxon>Hemiscylliidae</taxon>
        <taxon>Chiloscyllium</taxon>
    </lineage>
</organism>
<feature type="domain" description="ETS" evidence="4">
    <location>
        <begin position="19"/>
        <end position="78"/>
    </location>
</feature>
<dbReference type="PROSITE" id="PS50061">
    <property type="entry name" value="ETS_DOMAIN_3"/>
    <property type="match status" value="1"/>
</dbReference>
<dbReference type="Proteomes" id="UP000287033">
    <property type="component" value="Unassembled WGS sequence"/>
</dbReference>
<dbReference type="PANTHER" id="PTHR11849:SF59">
    <property type="entry name" value="ETS DOMAIN-CONTAINING PROTEIN"/>
    <property type="match status" value="1"/>
</dbReference>
<keyword evidence="6" id="KW-1185">Reference proteome</keyword>
<evidence type="ECO:0000256" key="1">
    <source>
        <dbReference type="ARBA" id="ARBA00005562"/>
    </source>
</evidence>
<dbReference type="SMART" id="SM00413">
    <property type="entry name" value="ETS"/>
    <property type="match status" value="1"/>
</dbReference>
<comment type="subcellular location">
    <subcellularLocation>
        <location evidence="3">Nucleus</location>
    </subcellularLocation>
</comment>
<comment type="similarity">
    <text evidence="1 3">Belongs to the ETS family.</text>
</comment>
<dbReference type="InterPro" id="IPR036388">
    <property type="entry name" value="WH-like_DNA-bd_sf"/>
</dbReference>
<name>A0A401T8Z3_CHIPU</name>
<protein>
    <recommendedName>
        <fullName evidence="4">ETS domain-containing protein</fullName>
    </recommendedName>
</protein>
<dbReference type="Gene3D" id="1.10.10.10">
    <property type="entry name" value="Winged helix-like DNA-binding domain superfamily/Winged helix DNA-binding domain"/>
    <property type="match status" value="1"/>
</dbReference>
<accession>A0A401T8Z3</accession>
<dbReference type="OrthoDB" id="10067219at2759"/>
<evidence type="ECO:0000313" key="6">
    <source>
        <dbReference type="Proteomes" id="UP000287033"/>
    </source>
</evidence>
<dbReference type="EMBL" id="BEZZ01015659">
    <property type="protein sequence ID" value="GCC39121.1"/>
    <property type="molecule type" value="Genomic_DNA"/>
</dbReference>
<dbReference type="InterPro" id="IPR036390">
    <property type="entry name" value="WH_DNA-bd_sf"/>
</dbReference>
<gene>
    <name evidence="5" type="ORF">chiPu_0023116</name>
</gene>
<dbReference type="GO" id="GO:0030154">
    <property type="term" value="P:cell differentiation"/>
    <property type="evidence" value="ECO:0007669"/>
    <property type="project" value="TreeGrafter"/>
</dbReference>
<dbReference type="PANTHER" id="PTHR11849">
    <property type="entry name" value="ETS"/>
    <property type="match status" value="1"/>
</dbReference>
<dbReference type="InterPro" id="IPR000418">
    <property type="entry name" value="Ets_dom"/>
</dbReference>
<comment type="caution">
    <text evidence="5">The sequence shown here is derived from an EMBL/GenBank/DDBJ whole genome shotgun (WGS) entry which is preliminary data.</text>
</comment>
<evidence type="ECO:0000313" key="5">
    <source>
        <dbReference type="EMBL" id="GCC39121.1"/>
    </source>
</evidence>